<dbReference type="InterPro" id="IPR003591">
    <property type="entry name" value="Leu-rich_rpt_typical-subtyp"/>
</dbReference>
<dbReference type="PANTHER" id="PTHR48051:SF1">
    <property type="entry name" value="RAS SUPPRESSOR PROTEIN 1"/>
    <property type="match status" value="1"/>
</dbReference>
<dbReference type="SMART" id="SM00369">
    <property type="entry name" value="LRR_TYP"/>
    <property type="match status" value="4"/>
</dbReference>
<evidence type="ECO:0000256" key="2">
    <source>
        <dbReference type="ARBA" id="ARBA00022737"/>
    </source>
</evidence>
<evidence type="ECO:0000313" key="4">
    <source>
        <dbReference type="Proteomes" id="UP000593567"/>
    </source>
</evidence>
<dbReference type="AlphaFoldDB" id="A0A7J7JKZ7"/>
<proteinExistence type="predicted"/>
<dbReference type="InterPro" id="IPR001611">
    <property type="entry name" value="Leu-rich_rpt"/>
</dbReference>
<keyword evidence="2" id="KW-0677">Repeat</keyword>
<dbReference type="OrthoDB" id="1060944at2759"/>
<dbReference type="GO" id="GO:0005737">
    <property type="term" value="C:cytoplasm"/>
    <property type="evidence" value="ECO:0007669"/>
    <property type="project" value="TreeGrafter"/>
</dbReference>
<dbReference type="InterPro" id="IPR050216">
    <property type="entry name" value="LRR_domain-containing"/>
</dbReference>
<sequence>MLVDLSYFGRSELPVEMFSSAHITRLILRAHGLSNVSSEIGNLKHLIQLDLCSYNNKINNWHTHLDKLPPSLCSLTNLVHLDLSFNGLAALPYQMHKLESLRYLNISNNQIPDLPPTLFQLENLQLLNVRANRLSFLHQDVGKLKALAHLDIAENMITEVGESISDCKMLCIVLLDSLWINSLPGSFKLLVNLTLLELSNNTRLQSLPEGLDKLPHLEALHIYNCHPSLRVSSPRLLRVTKNKPSQLSFLQCTKRVPVLHNFDLLIDRKLEMVDQYEADFV</sequence>
<evidence type="ECO:0000256" key="1">
    <source>
        <dbReference type="ARBA" id="ARBA00022614"/>
    </source>
</evidence>
<reference evidence="3" key="1">
    <citation type="submission" date="2020-06" db="EMBL/GenBank/DDBJ databases">
        <title>Draft genome of Bugula neritina, a colonial animal packing powerful symbionts and potential medicines.</title>
        <authorList>
            <person name="Rayko M."/>
        </authorList>
    </citation>
    <scope>NUCLEOTIDE SEQUENCE [LARGE SCALE GENOMIC DNA]</scope>
    <source>
        <strain evidence="3">Kwan_BN1</strain>
    </source>
</reference>
<accession>A0A7J7JKZ7</accession>
<dbReference type="SUPFAM" id="SSF52058">
    <property type="entry name" value="L domain-like"/>
    <property type="match status" value="1"/>
</dbReference>
<comment type="caution">
    <text evidence="3">The sequence shown here is derived from an EMBL/GenBank/DDBJ whole genome shotgun (WGS) entry which is preliminary data.</text>
</comment>
<protein>
    <submittedName>
        <fullName evidence="3">Uncharacterized protein</fullName>
    </submittedName>
</protein>
<keyword evidence="4" id="KW-1185">Reference proteome</keyword>
<gene>
    <name evidence="3" type="ORF">EB796_014879</name>
</gene>
<dbReference type="Proteomes" id="UP000593567">
    <property type="component" value="Unassembled WGS sequence"/>
</dbReference>
<keyword evidence="1" id="KW-0433">Leucine-rich repeat</keyword>
<dbReference type="Pfam" id="PF13855">
    <property type="entry name" value="LRR_8"/>
    <property type="match status" value="1"/>
</dbReference>
<dbReference type="EMBL" id="VXIV02002203">
    <property type="protein sequence ID" value="KAF6026815.1"/>
    <property type="molecule type" value="Genomic_DNA"/>
</dbReference>
<dbReference type="PROSITE" id="PS51450">
    <property type="entry name" value="LRR"/>
    <property type="match status" value="1"/>
</dbReference>
<organism evidence="3 4">
    <name type="scientific">Bugula neritina</name>
    <name type="common">Brown bryozoan</name>
    <name type="synonym">Sertularia neritina</name>
    <dbReference type="NCBI Taxonomy" id="10212"/>
    <lineage>
        <taxon>Eukaryota</taxon>
        <taxon>Metazoa</taxon>
        <taxon>Spiralia</taxon>
        <taxon>Lophotrochozoa</taxon>
        <taxon>Bryozoa</taxon>
        <taxon>Gymnolaemata</taxon>
        <taxon>Cheilostomatida</taxon>
        <taxon>Flustrina</taxon>
        <taxon>Buguloidea</taxon>
        <taxon>Bugulidae</taxon>
        <taxon>Bugula</taxon>
    </lineage>
</organism>
<evidence type="ECO:0000313" key="3">
    <source>
        <dbReference type="EMBL" id="KAF6026815.1"/>
    </source>
</evidence>
<name>A0A7J7JKZ7_BUGNE</name>
<dbReference type="Gene3D" id="3.80.10.10">
    <property type="entry name" value="Ribonuclease Inhibitor"/>
    <property type="match status" value="2"/>
</dbReference>
<dbReference type="PANTHER" id="PTHR48051">
    <property type="match status" value="1"/>
</dbReference>
<dbReference type="InterPro" id="IPR032675">
    <property type="entry name" value="LRR_dom_sf"/>
</dbReference>